<dbReference type="Proteomes" id="UP001498398">
    <property type="component" value="Unassembled WGS sequence"/>
</dbReference>
<organism evidence="2 3">
    <name type="scientific">Marasmiellus scandens</name>
    <dbReference type="NCBI Taxonomy" id="2682957"/>
    <lineage>
        <taxon>Eukaryota</taxon>
        <taxon>Fungi</taxon>
        <taxon>Dikarya</taxon>
        <taxon>Basidiomycota</taxon>
        <taxon>Agaricomycotina</taxon>
        <taxon>Agaricomycetes</taxon>
        <taxon>Agaricomycetidae</taxon>
        <taxon>Agaricales</taxon>
        <taxon>Marasmiineae</taxon>
        <taxon>Omphalotaceae</taxon>
        <taxon>Marasmiellus</taxon>
    </lineage>
</organism>
<dbReference type="EMBL" id="JBANRG010000082">
    <property type="protein sequence ID" value="KAK7437949.1"/>
    <property type="molecule type" value="Genomic_DNA"/>
</dbReference>
<dbReference type="InterPro" id="IPR029058">
    <property type="entry name" value="AB_hydrolase_fold"/>
</dbReference>
<evidence type="ECO:0000259" key="1">
    <source>
        <dbReference type="Pfam" id="PF00326"/>
    </source>
</evidence>
<protein>
    <recommendedName>
        <fullName evidence="1">Peptidase S9 prolyl oligopeptidase catalytic domain-containing protein</fullName>
    </recommendedName>
</protein>
<dbReference type="PANTHER" id="PTHR43689">
    <property type="entry name" value="HYDROLASE"/>
    <property type="match status" value="1"/>
</dbReference>
<dbReference type="Gene3D" id="3.40.50.1820">
    <property type="entry name" value="alpha/beta hydrolase"/>
    <property type="match status" value="2"/>
</dbReference>
<evidence type="ECO:0000313" key="2">
    <source>
        <dbReference type="EMBL" id="KAK7437949.1"/>
    </source>
</evidence>
<dbReference type="PANTHER" id="PTHR43689:SF8">
    <property type="entry name" value="ALPHA_BETA-HYDROLASES SUPERFAMILY PROTEIN"/>
    <property type="match status" value="1"/>
</dbReference>
<gene>
    <name evidence="2" type="ORF">VKT23_018384</name>
</gene>
<dbReference type="SUPFAM" id="SSF53474">
    <property type="entry name" value="alpha/beta-Hydrolases"/>
    <property type="match status" value="1"/>
</dbReference>
<dbReference type="Pfam" id="PF00326">
    <property type="entry name" value="Peptidase_S9"/>
    <property type="match status" value="1"/>
</dbReference>
<feature type="domain" description="Peptidase S9 prolyl oligopeptidase catalytic" evidence="1">
    <location>
        <begin position="186"/>
        <end position="254"/>
    </location>
</feature>
<dbReference type="InterPro" id="IPR001375">
    <property type="entry name" value="Peptidase_S9_cat"/>
</dbReference>
<comment type="caution">
    <text evidence="2">The sequence shown here is derived from an EMBL/GenBank/DDBJ whole genome shotgun (WGS) entry which is preliminary data.</text>
</comment>
<reference evidence="2 3" key="1">
    <citation type="submission" date="2024-01" db="EMBL/GenBank/DDBJ databases">
        <title>A draft genome for the cacao thread blight pathogen Marasmiellus scandens.</title>
        <authorList>
            <person name="Baruah I.K."/>
            <person name="Leung J."/>
            <person name="Bukari Y."/>
            <person name="Amoako-Attah I."/>
            <person name="Meinhardt L.W."/>
            <person name="Bailey B.A."/>
            <person name="Cohen S.P."/>
        </authorList>
    </citation>
    <scope>NUCLEOTIDE SEQUENCE [LARGE SCALE GENOMIC DNA]</scope>
    <source>
        <strain evidence="2 3">GH-19</strain>
    </source>
</reference>
<sequence length="293" mass="33362">MPSVDVKTNNTGHTQFHYVISTPQQDSADCIDPDLPTVLFLHAVYLTSSIYHYQFGDPNLRRFNLVAVDLKLHGYTSGDNPPASYNQHDAAEEIARFMPEEITEGRQEICEYWIEGYKTGDEAILNDAIYGTLQLAFSNKTIPLITGLTNLTYPLLKKNWGPEHLDAYKIVTFEFLIKREEFSLEELSKIRVPVCLVHGLDDIAYPVKTSEEFRERLQSAGVLTSFHTISDAPHFISVERSRELNGILHDFLLQNTKELPPPIPTSQILSPWDADLRQNGWDPEEEEVDETVI</sequence>
<accession>A0ABR1IRP4</accession>
<name>A0ABR1IRP4_9AGAR</name>
<proteinExistence type="predicted"/>
<keyword evidence="3" id="KW-1185">Reference proteome</keyword>
<evidence type="ECO:0000313" key="3">
    <source>
        <dbReference type="Proteomes" id="UP001498398"/>
    </source>
</evidence>